<dbReference type="SUPFAM" id="SSF52172">
    <property type="entry name" value="CheY-like"/>
    <property type="match status" value="1"/>
</dbReference>
<feature type="compositionally biased region" description="Polar residues" evidence="4">
    <location>
        <begin position="102"/>
        <end position="111"/>
    </location>
</feature>
<evidence type="ECO:0000313" key="7">
    <source>
        <dbReference type="Proteomes" id="UP001363151"/>
    </source>
</evidence>
<dbReference type="Proteomes" id="UP001363151">
    <property type="component" value="Unassembled WGS sequence"/>
</dbReference>
<accession>A0ABR1G5R4</accession>
<evidence type="ECO:0000256" key="4">
    <source>
        <dbReference type="SAM" id="MobiDB-lite"/>
    </source>
</evidence>
<feature type="non-terminal residue" evidence="6">
    <location>
        <position position="1"/>
    </location>
</feature>
<comment type="caution">
    <text evidence="6">The sequence shown here is derived from an EMBL/GenBank/DDBJ whole genome shotgun (WGS) entry which is preliminary data.</text>
</comment>
<dbReference type="InterPro" id="IPR001789">
    <property type="entry name" value="Sig_transdc_resp-reg_receiver"/>
</dbReference>
<dbReference type="InterPro" id="IPR011006">
    <property type="entry name" value="CheY-like_superfamily"/>
</dbReference>
<proteinExistence type="predicted"/>
<evidence type="ECO:0000313" key="6">
    <source>
        <dbReference type="EMBL" id="KAK7248293.1"/>
    </source>
</evidence>
<name>A0ABR1G5R4_AURAN</name>
<reference evidence="6 7" key="1">
    <citation type="submission" date="2024-03" db="EMBL/GenBank/DDBJ databases">
        <title>Aureococcus anophagefferens CCMP1851 and Kratosvirus quantuckense: Draft genome of a second virus-susceptible host strain in the model system.</title>
        <authorList>
            <person name="Chase E."/>
            <person name="Truchon A.R."/>
            <person name="Schepens W."/>
            <person name="Wilhelm S.W."/>
        </authorList>
    </citation>
    <scope>NUCLEOTIDE SEQUENCE [LARGE SCALE GENOMIC DNA]</scope>
    <source>
        <strain evidence="6 7">CCMP1851</strain>
    </source>
</reference>
<dbReference type="SMART" id="SM00448">
    <property type="entry name" value="REC"/>
    <property type="match status" value="1"/>
</dbReference>
<dbReference type="CDD" id="cd17546">
    <property type="entry name" value="REC_hyHK_CKI1_RcsC-like"/>
    <property type="match status" value="1"/>
</dbReference>
<dbReference type="Gene3D" id="3.40.50.2300">
    <property type="match status" value="1"/>
</dbReference>
<feature type="modified residue" description="4-aspartylphosphate" evidence="3">
    <location>
        <position position="226"/>
    </location>
</feature>
<dbReference type="PANTHER" id="PTHR45339">
    <property type="entry name" value="HYBRID SIGNAL TRANSDUCTION HISTIDINE KINASE J"/>
    <property type="match status" value="1"/>
</dbReference>
<dbReference type="EMBL" id="JBBJCI010000110">
    <property type="protein sequence ID" value="KAK7248293.1"/>
    <property type="molecule type" value="Genomic_DNA"/>
</dbReference>
<feature type="region of interest" description="Disordered" evidence="4">
    <location>
        <begin position="1"/>
        <end position="136"/>
    </location>
</feature>
<gene>
    <name evidence="6" type="ORF">SO694_0034405</name>
</gene>
<organism evidence="6 7">
    <name type="scientific">Aureococcus anophagefferens</name>
    <name type="common">Harmful bloom alga</name>
    <dbReference type="NCBI Taxonomy" id="44056"/>
    <lineage>
        <taxon>Eukaryota</taxon>
        <taxon>Sar</taxon>
        <taxon>Stramenopiles</taxon>
        <taxon>Ochrophyta</taxon>
        <taxon>Pelagophyceae</taxon>
        <taxon>Pelagomonadales</taxon>
        <taxon>Pelagomonadaceae</taxon>
        <taxon>Aureococcus</taxon>
    </lineage>
</organism>
<dbReference type="PANTHER" id="PTHR45339:SF1">
    <property type="entry name" value="HYBRID SIGNAL TRANSDUCTION HISTIDINE KINASE J"/>
    <property type="match status" value="1"/>
</dbReference>
<evidence type="ECO:0000256" key="2">
    <source>
        <dbReference type="ARBA" id="ARBA00023012"/>
    </source>
</evidence>
<protein>
    <recommendedName>
        <fullName evidence="5">Response regulatory domain-containing protein</fullName>
    </recommendedName>
</protein>
<feature type="domain" description="Response regulatory" evidence="5">
    <location>
        <begin position="177"/>
        <end position="297"/>
    </location>
</feature>
<sequence>PPPDVTMGTLFGDESDDDDGRRGSPSRDPRHPPRRRPDTPMADAETAAAPPPPSANLAPAYERIVEHLNPSGSAPGFGAAPPQTGDDSRKRKARTSPGGASPDSSVSNSDNAENELSLSKRLRSESPESSNGSEHSELALADGFAVHVPLAPLTRHRNLLPSAIDARLAAQYGTAPRMLIADDSYTVRRFMQRTFEQRGYAVDVAQNGWQAFAQMQTRLYDFVFLDIEMPVMNGYRCAQALRQWEARVQREERQFICALTSHSKPAERELGIGIGMNLFESKPARPKRLLDIVEQALNAANGDATAAAAIAAAATAVACGPTGAGVLDLDGEPIAAPAARAAPEEPPPAFDLEAHGLGADDKACLALCTSHGLVWIDVKVTADAAGGAFDVEATDGSGICARGVPRRRLKLPDQTPPKFLEPGAHVDAIVGGAFKAAVVEKRLPENAYDLTVDGGAALAAVPRDQILATHE</sequence>
<keyword evidence="2" id="KW-0902">Two-component regulatory system</keyword>
<evidence type="ECO:0000256" key="3">
    <source>
        <dbReference type="PROSITE-ProRule" id="PRU00169"/>
    </source>
</evidence>
<keyword evidence="7" id="KW-1185">Reference proteome</keyword>
<evidence type="ECO:0000259" key="5">
    <source>
        <dbReference type="PROSITE" id="PS50110"/>
    </source>
</evidence>
<dbReference type="Pfam" id="PF00072">
    <property type="entry name" value="Response_reg"/>
    <property type="match status" value="1"/>
</dbReference>
<feature type="compositionally biased region" description="Basic and acidic residues" evidence="4">
    <location>
        <begin position="19"/>
        <end position="38"/>
    </location>
</feature>
<dbReference type="PROSITE" id="PS50110">
    <property type="entry name" value="RESPONSE_REGULATORY"/>
    <property type="match status" value="1"/>
</dbReference>
<evidence type="ECO:0000256" key="1">
    <source>
        <dbReference type="ARBA" id="ARBA00022553"/>
    </source>
</evidence>
<keyword evidence="1 3" id="KW-0597">Phosphoprotein</keyword>